<dbReference type="PROSITE" id="PS50995">
    <property type="entry name" value="HTH_MARR_2"/>
    <property type="match status" value="1"/>
</dbReference>
<dbReference type="Pfam" id="PF01047">
    <property type="entry name" value="MarR"/>
    <property type="match status" value="1"/>
</dbReference>
<proteinExistence type="predicted"/>
<dbReference type="eggNOG" id="COG1846">
    <property type="taxonomic scope" value="Bacteria"/>
</dbReference>
<keyword evidence="3" id="KW-0804">Transcription</keyword>
<dbReference type="GO" id="GO:0003700">
    <property type="term" value="F:DNA-binding transcription factor activity"/>
    <property type="evidence" value="ECO:0007669"/>
    <property type="project" value="InterPro"/>
</dbReference>
<dbReference type="OrthoDB" id="4549026at2"/>
<dbReference type="Gene3D" id="1.10.10.10">
    <property type="entry name" value="Winged helix-like DNA-binding domain superfamily/Winged helix DNA-binding domain"/>
    <property type="match status" value="1"/>
</dbReference>
<evidence type="ECO:0000256" key="1">
    <source>
        <dbReference type="ARBA" id="ARBA00023015"/>
    </source>
</evidence>
<keyword evidence="1" id="KW-0805">Transcription regulation</keyword>
<gene>
    <name evidence="5" type="ORF">CtesDRAFT_PD5485</name>
</gene>
<dbReference type="PROSITE" id="PS01117">
    <property type="entry name" value="HTH_MARR_1"/>
    <property type="match status" value="1"/>
</dbReference>
<accession>B7X581</accession>
<comment type="caution">
    <text evidence="5">The sequence shown here is derived from an EMBL/GenBank/DDBJ whole genome shotgun (WGS) entry which is preliminary data.</text>
</comment>
<dbReference type="AlphaFoldDB" id="B7X581"/>
<evidence type="ECO:0000256" key="3">
    <source>
        <dbReference type="ARBA" id="ARBA00023163"/>
    </source>
</evidence>
<evidence type="ECO:0000313" key="6">
    <source>
        <dbReference type="Proteomes" id="UP000003039"/>
    </source>
</evidence>
<dbReference type="Proteomes" id="UP000003039">
    <property type="component" value="Unassembled WGS sequence"/>
</dbReference>
<dbReference type="PRINTS" id="PR00598">
    <property type="entry name" value="HTHMARR"/>
</dbReference>
<sequence length="135" mass="15017">MAIVAEHFTPLNLTSIQFAALVAINDSPGLDATRLAALIDYDRPTMTGVIDRLEAKGLVMREVDPNDRRARLLFLTPEGLRVLEAADRAAHESRDVLLGPLPPEERRQFMQLLEKLVELHTSRHSPSVQAELTGK</sequence>
<dbReference type="PANTHER" id="PTHR42756">
    <property type="entry name" value="TRANSCRIPTIONAL REGULATOR, MARR"/>
    <property type="match status" value="1"/>
</dbReference>
<evidence type="ECO:0000313" key="5">
    <source>
        <dbReference type="EMBL" id="EED70537.1"/>
    </source>
</evidence>
<evidence type="ECO:0000259" key="4">
    <source>
        <dbReference type="PROSITE" id="PS50995"/>
    </source>
</evidence>
<keyword evidence="2" id="KW-0238">DNA-binding</keyword>
<protein>
    <submittedName>
        <fullName evidence="5">Transcriptional regulator, MarR family</fullName>
    </submittedName>
</protein>
<organism evidence="5 6">
    <name type="scientific">Comamonas testosteroni (strain DSM 14576 / KF-1)</name>
    <name type="common">Pseudomonas testosteroni</name>
    <dbReference type="NCBI Taxonomy" id="399795"/>
    <lineage>
        <taxon>Bacteria</taxon>
        <taxon>Pseudomonadati</taxon>
        <taxon>Pseudomonadota</taxon>
        <taxon>Betaproteobacteria</taxon>
        <taxon>Burkholderiales</taxon>
        <taxon>Comamonadaceae</taxon>
        <taxon>Comamonas</taxon>
    </lineage>
</organism>
<dbReference type="PANTHER" id="PTHR42756:SF1">
    <property type="entry name" value="TRANSCRIPTIONAL REPRESSOR OF EMRAB OPERON"/>
    <property type="match status" value="1"/>
</dbReference>
<dbReference type="GO" id="GO:0003677">
    <property type="term" value="F:DNA binding"/>
    <property type="evidence" value="ECO:0007669"/>
    <property type="project" value="UniProtKB-KW"/>
</dbReference>
<dbReference type="RefSeq" id="WP_003060870.1">
    <property type="nucleotide sequence ID" value="NZ_AAUJ02000001.1"/>
</dbReference>
<dbReference type="InterPro" id="IPR023187">
    <property type="entry name" value="Tscrpt_reg_MarR-type_CS"/>
</dbReference>
<dbReference type="InterPro" id="IPR036388">
    <property type="entry name" value="WH-like_DNA-bd_sf"/>
</dbReference>
<dbReference type="EMBL" id="AAUJ02000001">
    <property type="protein sequence ID" value="EED70537.1"/>
    <property type="molecule type" value="Genomic_DNA"/>
</dbReference>
<dbReference type="SMART" id="SM00347">
    <property type="entry name" value="HTH_MARR"/>
    <property type="match status" value="1"/>
</dbReference>
<reference evidence="5 6" key="1">
    <citation type="journal article" date="2004" name="Appl. Environ. Microbiol.">
        <title>Mineralization of individual congeners of linear alkylbenzenesulfonate by defined pairs of heterotrophic bacteria.</title>
        <authorList>
            <person name="Schleheck D."/>
            <person name="Knepper T.P."/>
            <person name="Fischer K."/>
            <person name="Cook A.M."/>
        </authorList>
    </citation>
    <scope>NUCLEOTIDE SEQUENCE [LARGE SCALE GENOMIC DNA]</scope>
    <source>
        <strain evidence="6">DSM 14576 / KF-1</strain>
    </source>
</reference>
<name>B7X581_COMTK</name>
<dbReference type="InterPro" id="IPR000835">
    <property type="entry name" value="HTH_MarR-typ"/>
</dbReference>
<feature type="domain" description="HTH marR-type" evidence="4">
    <location>
        <begin position="1"/>
        <end position="118"/>
    </location>
</feature>
<dbReference type="SUPFAM" id="SSF46785">
    <property type="entry name" value="Winged helix' DNA-binding domain"/>
    <property type="match status" value="1"/>
</dbReference>
<dbReference type="InterPro" id="IPR036390">
    <property type="entry name" value="WH_DNA-bd_sf"/>
</dbReference>
<evidence type="ECO:0000256" key="2">
    <source>
        <dbReference type="ARBA" id="ARBA00023125"/>
    </source>
</evidence>